<evidence type="ECO:0000259" key="6">
    <source>
        <dbReference type="PROSITE" id="PS51085"/>
    </source>
</evidence>
<dbReference type="InterPro" id="IPR051452">
    <property type="entry name" value="Diverse_Oxidoreductases"/>
</dbReference>
<evidence type="ECO:0000256" key="1">
    <source>
        <dbReference type="ARBA" id="ARBA00022714"/>
    </source>
</evidence>
<evidence type="ECO:0000256" key="3">
    <source>
        <dbReference type="ARBA" id="ARBA00023002"/>
    </source>
</evidence>
<dbReference type="InterPro" id="IPR036010">
    <property type="entry name" value="2Fe-2S_ferredoxin-like_sf"/>
</dbReference>
<evidence type="ECO:0000256" key="2">
    <source>
        <dbReference type="ARBA" id="ARBA00022723"/>
    </source>
</evidence>
<dbReference type="InterPro" id="IPR002888">
    <property type="entry name" value="2Fe-2S-bd"/>
</dbReference>
<dbReference type="SUPFAM" id="SSF47741">
    <property type="entry name" value="CO dehydrogenase ISP C-domain like"/>
    <property type="match status" value="1"/>
</dbReference>
<organism evidence="7 8">
    <name type="scientific">Litoribacillus peritrichatus</name>
    <dbReference type="NCBI Taxonomy" id="718191"/>
    <lineage>
        <taxon>Bacteria</taxon>
        <taxon>Pseudomonadati</taxon>
        <taxon>Pseudomonadota</taxon>
        <taxon>Gammaproteobacteria</taxon>
        <taxon>Oceanospirillales</taxon>
        <taxon>Oceanospirillaceae</taxon>
        <taxon>Litoribacillus</taxon>
    </lineage>
</organism>
<dbReference type="CDD" id="cd00207">
    <property type="entry name" value="fer2"/>
    <property type="match status" value="1"/>
</dbReference>
<sequence>MKLSLNINGNQQEVDVDPNTPLLWVIRDHLQLTGTKFGCGMALCGACTVHMNGNPIRSCVTPVSSVQGQSITTIEGVTESDLSKEANAVVDAWEDIAVVQCGYCQSGQIMSATALLKQNPNPSDQDINNFMSGNICRCATYKRIKDGIKQAAQTMQIAQSESDLFYNASEENVAHATTDSEGVNHNAA</sequence>
<keyword evidence="5" id="KW-0411">Iron-sulfur</keyword>
<evidence type="ECO:0000313" key="7">
    <source>
        <dbReference type="EMBL" id="GAA3936574.1"/>
    </source>
</evidence>
<dbReference type="PANTHER" id="PTHR44379">
    <property type="entry name" value="OXIDOREDUCTASE WITH IRON-SULFUR SUBUNIT"/>
    <property type="match status" value="1"/>
</dbReference>
<dbReference type="PROSITE" id="PS00197">
    <property type="entry name" value="2FE2S_FER_1"/>
    <property type="match status" value="1"/>
</dbReference>
<keyword evidence="2" id="KW-0479">Metal-binding</keyword>
<dbReference type="Pfam" id="PF01799">
    <property type="entry name" value="Fer2_2"/>
    <property type="match status" value="1"/>
</dbReference>
<dbReference type="Proteomes" id="UP001501565">
    <property type="component" value="Unassembled WGS sequence"/>
</dbReference>
<dbReference type="InterPro" id="IPR012675">
    <property type="entry name" value="Beta-grasp_dom_sf"/>
</dbReference>
<dbReference type="EMBL" id="BAABBN010000012">
    <property type="protein sequence ID" value="GAA3936574.1"/>
    <property type="molecule type" value="Genomic_DNA"/>
</dbReference>
<evidence type="ECO:0000313" key="8">
    <source>
        <dbReference type="Proteomes" id="UP001501565"/>
    </source>
</evidence>
<dbReference type="RefSeq" id="WP_344800022.1">
    <property type="nucleotide sequence ID" value="NZ_BAABBN010000012.1"/>
</dbReference>
<dbReference type="PANTHER" id="PTHR44379:SF2">
    <property type="entry name" value="BLR6218 PROTEIN"/>
    <property type="match status" value="1"/>
</dbReference>
<dbReference type="Pfam" id="PF00111">
    <property type="entry name" value="Fer2"/>
    <property type="match status" value="1"/>
</dbReference>
<evidence type="ECO:0000256" key="5">
    <source>
        <dbReference type="ARBA" id="ARBA00023014"/>
    </source>
</evidence>
<dbReference type="Gene3D" id="3.10.20.30">
    <property type="match status" value="1"/>
</dbReference>
<accession>A0ABP7N5R0</accession>
<dbReference type="InterPro" id="IPR006058">
    <property type="entry name" value="2Fe2S_fd_BS"/>
</dbReference>
<keyword evidence="3" id="KW-0560">Oxidoreductase</keyword>
<gene>
    <name evidence="7" type="ORF">GCM10022277_36210</name>
</gene>
<keyword evidence="8" id="KW-1185">Reference proteome</keyword>
<proteinExistence type="predicted"/>
<dbReference type="Gene3D" id="1.10.150.120">
    <property type="entry name" value="[2Fe-2S]-binding domain"/>
    <property type="match status" value="1"/>
</dbReference>
<reference evidence="8" key="1">
    <citation type="journal article" date="2019" name="Int. J. Syst. Evol. Microbiol.">
        <title>The Global Catalogue of Microorganisms (GCM) 10K type strain sequencing project: providing services to taxonomists for standard genome sequencing and annotation.</title>
        <authorList>
            <consortium name="The Broad Institute Genomics Platform"/>
            <consortium name="The Broad Institute Genome Sequencing Center for Infectious Disease"/>
            <person name="Wu L."/>
            <person name="Ma J."/>
        </authorList>
    </citation>
    <scope>NUCLEOTIDE SEQUENCE [LARGE SCALE GENOMIC DNA]</scope>
    <source>
        <strain evidence="8">JCM 17551</strain>
    </source>
</reference>
<dbReference type="InterPro" id="IPR001041">
    <property type="entry name" value="2Fe-2S_ferredoxin-type"/>
</dbReference>
<comment type="caution">
    <text evidence="7">The sequence shown here is derived from an EMBL/GenBank/DDBJ whole genome shotgun (WGS) entry which is preliminary data.</text>
</comment>
<feature type="domain" description="2Fe-2S ferredoxin-type" evidence="6">
    <location>
        <begin position="1"/>
        <end position="77"/>
    </location>
</feature>
<dbReference type="PROSITE" id="PS51085">
    <property type="entry name" value="2FE2S_FER_2"/>
    <property type="match status" value="1"/>
</dbReference>
<evidence type="ECO:0000256" key="4">
    <source>
        <dbReference type="ARBA" id="ARBA00023004"/>
    </source>
</evidence>
<name>A0ABP7N5R0_9GAMM</name>
<keyword evidence="1" id="KW-0001">2Fe-2S</keyword>
<protein>
    <submittedName>
        <fullName evidence="7">(2Fe-2S)-binding protein</fullName>
    </submittedName>
</protein>
<dbReference type="InterPro" id="IPR036884">
    <property type="entry name" value="2Fe-2S-bd_dom_sf"/>
</dbReference>
<dbReference type="SUPFAM" id="SSF54292">
    <property type="entry name" value="2Fe-2S ferredoxin-like"/>
    <property type="match status" value="1"/>
</dbReference>
<keyword evidence="4" id="KW-0408">Iron</keyword>